<accession>A0A803PTW0</accession>
<protein>
    <recommendedName>
        <fullName evidence="2">CCHC-type domain-containing protein</fullName>
    </recommendedName>
</protein>
<gene>
    <name evidence="3" type="primary">LOC115721230</name>
</gene>
<dbReference type="Gene3D" id="4.10.60.10">
    <property type="entry name" value="Zinc finger, CCHC-type"/>
    <property type="match status" value="3"/>
</dbReference>
<dbReference type="PANTHER" id="PTHR46978:SF1">
    <property type="entry name" value="ZINC KNUCKLE (CCHC-TYPE) FAMILY PROTEIN"/>
    <property type="match status" value="1"/>
</dbReference>
<feature type="domain" description="CCHC-type" evidence="2">
    <location>
        <begin position="233"/>
        <end position="248"/>
    </location>
</feature>
<organism evidence="3 4">
    <name type="scientific">Cannabis sativa</name>
    <name type="common">Hemp</name>
    <name type="synonym">Marijuana</name>
    <dbReference type="NCBI Taxonomy" id="3483"/>
    <lineage>
        <taxon>Eukaryota</taxon>
        <taxon>Viridiplantae</taxon>
        <taxon>Streptophyta</taxon>
        <taxon>Embryophyta</taxon>
        <taxon>Tracheophyta</taxon>
        <taxon>Spermatophyta</taxon>
        <taxon>Magnoliopsida</taxon>
        <taxon>eudicotyledons</taxon>
        <taxon>Gunneridae</taxon>
        <taxon>Pentapetalae</taxon>
        <taxon>rosids</taxon>
        <taxon>fabids</taxon>
        <taxon>Rosales</taxon>
        <taxon>Cannabaceae</taxon>
        <taxon>Cannabis</taxon>
    </lineage>
</organism>
<dbReference type="Pfam" id="PF00098">
    <property type="entry name" value="zf-CCHC"/>
    <property type="match status" value="3"/>
</dbReference>
<dbReference type="AlphaFoldDB" id="A0A803PTW0"/>
<dbReference type="GO" id="GO:0008270">
    <property type="term" value="F:zinc ion binding"/>
    <property type="evidence" value="ECO:0007669"/>
    <property type="project" value="UniProtKB-KW"/>
</dbReference>
<feature type="domain" description="CCHC-type" evidence="2">
    <location>
        <begin position="114"/>
        <end position="128"/>
    </location>
</feature>
<keyword evidence="1" id="KW-0862">Zinc</keyword>
<name>A0A803PTW0_CANSA</name>
<dbReference type="EMBL" id="UZAU01000599">
    <property type="status" value="NOT_ANNOTATED_CDS"/>
    <property type="molecule type" value="Genomic_DNA"/>
</dbReference>
<dbReference type="SMART" id="SM00343">
    <property type="entry name" value="ZnF_C2HC"/>
    <property type="match status" value="5"/>
</dbReference>
<keyword evidence="1" id="KW-0479">Metal-binding</keyword>
<dbReference type="GeneID" id="115721230"/>
<evidence type="ECO:0000313" key="4">
    <source>
        <dbReference type="Proteomes" id="UP000596661"/>
    </source>
</evidence>
<dbReference type="OrthoDB" id="427960at2759"/>
<dbReference type="Proteomes" id="UP000596661">
    <property type="component" value="Chromosome 6"/>
</dbReference>
<reference evidence="3" key="2">
    <citation type="submission" date="2021-03" db="UniProtKB">
        <authorList>
            <consortium name="EnsemblPlants"/>
        </authorList>
    </citation>
    <scope>IDENTIFICATION</scope>
</reference>
<dbReference type="PROSITE" id="PS50158">
    <property type="entry name" value="ZF_CCHC"/>
    <property type="match status" value="3"/>
</dbReference>
<keyword evidence="1" id="KW-0863">Zinc-finger</keyword>
<sequence>MADECNLISELSEFDSLSAVIGFEAFSSGKKRKRMKIKNKKKKMDHQFVIDDLDDMTINMVDNEKQANIGQHQEMVSIGKVETESNVIKNSIVLQKRLHRPRYFDPPQEITCVCRNCGEEGHRENNCRAQKRRRPCFVCGTFEHSWRRCKMRRNCFLCKERGHVARHCPNGSQVDNPSPIICLRCGDSGHDMFLCSNDYCPSDIKEIHCYVCKALGHLCCADSHGGILISDSCYNCGQSGHLGSGCTKTRKDIRGVSLQLSATNLEKQVVLPENSQIVKLEKEVGDLVGLNLEVFSA</sequence>
<dbReference type="EnsemblPlants" id="evm.model.06.1297.1.5bdae6df">
    <property type="protein sequence ID" value="cds.evm.model.06.1297.1.5bdae6df"/>
    <property type="gene ID" value="evm.TU.06.1297"/>
</dbReference>
<dbReference type="Gramene" id="evm.model.06.1297.1.5bdae6df">
    <property type="protein sequence ID" value="cds.evm.model.06.1297.1.5bdae6df"/>
    <property type="gene ID" value="evm.TU.06.1297"/>
</dbReference>
<dbReference type="PANTHER" id="PTHR46978">
    <property type="entry name" value="ZINC KNUCKLE (CCHC-TYPE) FAMILY PROTEIN"/>
    <property type="match status" value="1"/>
</dbReference>
<evidence type="ECO:0000256" key="1">
    <source>
        <dbReference type="PROSITE-ProRule" id="PRU00047"/>
    </source>
</evidence>
<dbReference type="InterPro" id="IPR036875">
    <property type="entry name" value="Znf_CCHC_sf"/>
</dbReference>
<dbReference type="RefSeq" id="XP_030506348.1">
    <property type="nucleotide sequence ID" value="XM_030650488.2"/>
</dbReference>
<dbReference type="InterPro" id="IPR001878">
    <property type="entry name" value="Znf_CCHC"/>
</dbReference>
<feature type="domain" description="CCHC-type" evidence="2">
    <location>
        <begin position="155"/>
        <end position="170"/>
    </location>
</feature>
<dbReference type="SUPFAM" id="SSF57756">
    <property type="entry name" value="Retrovirus zinc finger-like domains"/>
    <property type="match status" value="2"/>
</dbReference>
<dbReference type="GO" id="GO:0003676">
    <property type="term" value="F:nucleic acid binding"/>
    <property type="evidence" value="ECO:0007669"/>
    <property type="project" value="InterPro"/>
</dbReference>
<evidence type="ECO:0000259" key="2">
    <source>
        <dbReference type="PROSITE" id="PS50158"/>
    </source>
</evidence>
<keyword evidence="4" id="KW-1185">Reference proteome</keyword>
<proteinExistence type="predicted"/>
<evidence type="ECO:0000313" key="3">
    <source>
        <dbReference type="EnsemblPlants" id="cds.evm.model.06.1297.1.5bdae6df"/>
    </source>
</evidence>
<dbReference type="KEGG" id="csav:115721230"/>
<reference evidence="3" key="1">
    <citation type="submission" date="2018-11" db="EMBL/GenBank/DDBJ databases">
        <authorList>
            <person name="Grassa J C."/>
        </authorList>
    </citation>
    <scope>NUCLEOTIDE SEQUENCE [LARGE SCALE GENOMIC DNA]</scope>
</reference>